<name>A0ACC1HYH3_9FUNG</name>
<reference evidence="1" key="1">
    <citation type="submission" date="2022-07" db="EMBL/GenBank/DDBJ databases">
        <title>Phylogenomic reconstructions and comparative analyses of Kickxellomycotina fungi.</title>
        <authorList>
            <person name="Reynolds N.K."/>
            <person name="Stajich J.E."/>
            <person name="Barry K."/>
            <person name="Grigoriev I.V."/>
            <person name="Crous P."/>
            <person name="Smith M.E."/>
        </authorList>
    </citation>
    <scope>NUCLEOTIDE SEQUENCE</scope>
    <source>
        <strain evidence="1">Benny 63K</strain>
    </source>
</reference>
<gene>
    <name evidence="1" type="ORF">LPJ66_011424</name>
</gene>
<evidence type="ECO:0000313" key="1">
    <source>
        <dbReference type="EMBL" id="KAJ1880834.1"/>
    </source>
</evidence>
<protein>
    <submittedName>
        <fullName evidence="1">Uncharacterized protein</fullName>
    </submittedName>
</protein>
<dbReference type="EMBL" id="JANBPG010003477">
    <property type="protein sequence ID" value="KAJ1880834.1"/>
    <property type="molecule type" value="Genomic_DNA"/>
</dbReference>
<comment type="caution">
    <text evidence="1">The sequence shown here is derived from an EMBL/GenBank/DDBJ whole genome shotgun (WGS) entry which is preliminary data.</text>
</comment>
<proteinExistence type="predicted"/>
<keyword evidence="2" id="KW-1185">Reference proteome</keyword>
<dbReference type="Proteomes" id="UP001150581">
    <property type="component" value="Unassembled WGS sequence"/>
</dbReference>
<evidence type="ECO:0000313" key="2">
    <source>
        <dbReference type="Proteomes" id="UP001150581"/>
    </source>
</evidence>
<feature type="non-terminal residue" evidence="1">
    <location>
        <position position="72"/>
    </location>
</feature>
<accession>A0ACC1HYH3</accession>
<organism evidence="1 2">
    <name type="scientific">Kickxella alabastrina</name>
    <dbReference type="NCBI Taxonomy" id="61397"/>
    <lineage>
        <taxon>Eukaryota</taxon>
        <taxon>Fungi</taxon>
        <taxon>Fungi incertae sedis</taxon>
        <taxon>Zoopagomycota</taxon>
        <taxon>Kickxellomycotina</taxon>
        <taxon>Kickxellomycetes</taxon>
        <taxon>Kickxellales</taxon>
        <taxon>Kickxellaceae</taxon>
        <taxon>Kickxella</taxon>
    </lineage>
</organism>
<sequence>MPGSDRSNSEKLSILLNWFEENKVTYNEEALEVVEQKIVKRGSNIVSVDGFGIVARRNLEEEEPLVVIPKSA</sequence>